<dbReference type="EMBL" id="CP121472">
    <property type="protein sequence ID" value="WPL15849.1"/>
    <property type="molecule type" value="Genomic_DNA"/>
</dbReference>
<protein>
    <submittedName>
        <fullName evidence="10">Protease production enhancer protein</fullName>
    </submittedName>
</protein>
<dbReference type="PROSITE" id="PS50112">
    <property type="entry name" value="PAS"/>
    <property type="match status" value="2"/>
</dbReference>
<dbReference type="PANTHER" id="PTHR24421:SF58">
    <property type="entry name" value="SIGNAL TRANSDUCTION HISTIDINE-PROTEIN KINASE_PHOSPHATASE UHPB"/>
    <property type="match status" value="1"/>
</dbReference>
<dbReference type="RefSeq" id="WP_328986398.1">
    <property type="nucleotide sequence ID" value="NZ_CP121472.1"/>
</dbReference>
<dbReference type="InterPro" id="IPR036890">
    <property type="entry name" value="HATPase_C_sf"/>
</dbReference>
<dbReference type="Gene3D" id="3.30.565.10">
    <property type="entry name" value="Histidine kinase-like ATPase, C-terminal domain"/>
    <property type="match status" value="1"/>
</dbReference>
<proteinExistence type="predicted"/>
<keyword evidence="10" id="KW-0378">Hydrolase</keyword>
<dbReference type="SMART" id="SM00387">
    <property type="entry name" value="HATPase_c"/>
    <property type="match status" value="1"/>
</dbReference>
<dbReference type="InterPro" id="IPR035965">
    <property type="entry name" value="PAS-like_dom_sf"/>
</dbReference>
<dbReference type="PROSITE" id="PS50110">
    <property type="entry name" value="RESPONSE_REGULATORY"/>
    <property type="match status" value="1"/>
</dbReference>
<evidence type="ECO:0000256" key="3">
    <source>
        <dbReference type="ARBA" id="ARBA00023012"/>
    </source>
</evidence>
<organism evidence="10 11">
    <name type="scientific">Thiorhodovibrio winogradskyi</name>
    <dbReference type="NCBI Taxonomy" id="77007"/>
    <lineage>
        <taxon>Bacteria</taxon>
        <taxon>Pseudomonadati</taxon>
        <taxon>Pseudomonadota</taxon>
        <taxon>Gammaproteobacteria</taxon>
        <taxon>Chromatiales</taxon>
        <taxon>Chromatiaceae</taxon>
        <taxon>Thiorhodovibrio</taxon>
    </lineage>
</organism>
<dbReference type="InterPro" id="IPR000014">
    <property type="entry name" value="PAS"/>
</dbReference>
<keyword evidence="4" id="KW-0597">Phosphoprotein</keyword>
<evidence type="ECO:0000256" key="2">
    <source>
        <dbReference type="ARBA" id="ARBA00022777"/>
    </source>
</evidence>
<keyword evidence="3" id="KW-0902">Two-component regulatory system</keyword>
<feature type="domain" description="PAC" evidence="9">
    <location>
        <begin position="519"/>
        <end position="571"/>
    </location>
</feature>
<evidence type="ECO:0000256" key="4">
    <source>
        <dbReference type="PROSITE-ProRule" id="PRU00169"/>
    </source>
</evidence>
<evidence type="ECO:0000256" key="5">
    <source>
        <dbReference type="SAM" id="Coils"/>
    </source>
</evidence>
<dbReference type="CDD" id="cd00130">
    <property type="entry name" value="PAS"/>
    <property type="match status" value="2"/>
</dbReference>
<evidence type="ECO:0000256" key="1">
    <source>
        <dbReference type="ARBA" id="ARBA00022679"/>
    </source>
</evidence>
<dbReference type="SUPFAM" id="SSF52172">
    <property type="entry name" value="CheY-like"/>
    <property type="match status" value="1"/>
</dbReference>
<dbReference type="InterPro" id="IPR013656">
    <property type="entry name" value="PAS_4"/>
</dbReference>
<dbReference type="SMART" id="SM00091">
    <property type="entry name" value="PAS"/>
    <property type="match status" value="4"/>
</dbReference>
<dbReference type="Pfam" id="PF00072">
    <property type="entry name" value="Response_reg"/>
    <property type="match status" value="1"/>
</dbReference>
<keyword evidence="11" id="KW-1185">Reference proteome</keyword>
<feature type="coiled-coil region" evidence="5">
    <location>
        <begin position="562"/>
        <end position="589"/>
    </location>
</feature>
<dbReference type="NCBIfam" id="TIGR00229">
    <property type="entry name" value="sensory_box"/>
    <property type="match status" value="3"/>
</dbReference>
<feature type="domain" description="Histidine kinase" evidence="6">
    <location>
        <begin position="704"/>
        <end position="797"/>
    </location>
</feature>
<dbReference type="SUPFAM" id="SSF55874">
    <property type="entry name" value="ATPase domain of HSP90 chaperone/DNA topoisomerase II/histidine kinase"/>
    <property type="match status" value="1"/>
</dbReference>
<evidence type="ECO:0000313" key="10">
    <source>
        <dbReference type="EMBL" id="WPL15849.1"/>
    </source>
</evidence>
<dbReference type="InterPro" id="IPR058245">
    <property type="entry name" value="NreC/VraR/RcsB-like_REC"/>
</dbReference>
<dbReference type="SMART" id="SM00086">
    <property type="entry name" value="PAC"/>
    <property type="match status" value="3"/>
</dbReference>
<dbReference type="CDD" id="cd17535">
    <property type="entry name" value="REC_NarL-like"/>
    <property type="match status" value="1"/>
</dbReference>
<dbReference type="Pfam" id="PF02518">
    <property type="entry name" value="HATPase_c"/>
    <property type="match status" value="1"/>
</dbReference>
<feature type="domain" description="Response regulatory" evidence="7">
    <location>
        <begin position="829"/>
        <end position="945"/>
    </location>
</feature>
<dbReference type="GO" id="GO:0006508">
    <property type="term" value="P:proteolysis"/>
    <property type="evidence" value="ECO:0007669"/>
    <property type="project" value="UniProtKB-KW"/>
</dbReference>
<dbReference type="PROSITE" id="PS50113">
    <property type="entry name" value="PAC"/>
    <property type="match status" value="1"/>
</dbReference>
<keyword evidence="1" id="KW-0808">Transferase</keyword>
<dbReference type="InterPro" id="IPR005467">
    <property type="entry name" value="His_kinase_dom"/>
</dbReference>
<dbReference type="Proteomes" id="UP001432180">
    <property type="component" value="Chromosome"/>
</dbReference>
<dbReference type="InterPro" id="IPR000700">
    <property type="entry name" value="PAS-assoc_C"/>
</dbReference>
<dbReference type="InterPro" id="IPR013767">
    <property type="entry name" value="PAS_fold"/>
</dbReference>
<dbReference type="InterPro" id="IPR001789">
    <property type="entry name" value="Sig_transdc_resp-reg_receiver"/>
</dbReference>
<feature type="domain" description="PAS" evidence="8">
    <location>
        <begin position="49"/>
        <end position="112"/>
    </location>
</feature>
<keyword evidence="5" id="KW-0175">Coiled coil</keyword>
<dbReference type="InterPro" id="IPR001610">
    <property type="entry name" value="PAC"/>
</dbReference>
<dbReference type="InterPro" id="IPR050482">
    <property type="entry name" value="Sensor_HK_TwoCompSys"/>
</dbReference>
<feature type="modified residue" description="4-aspartylphosphate" evidence="4">
    <location>
        <position position="880"/>
    </location>
</feature>
<dbReference type="Pfam" id="PF13188">
    <property type="entry name" value="PAS_8"/>
    <property type="match status" value="1"/>
</dbReference>
<evidence type="ECO:0000259" key="9">
    <source>
        <dbReference type="PROSITE" id="PS50113"/>
    </source>
</evidence>
<accession>A0ABZ0S5R0</accession>
<dbReference type="PROSITE" id="PS50109">
    <property type="entry name" value="HIS_KIN"/>
    <property type="match status" value="1"/>
</dbReference>
<feature type="domain" description="PAS" evidence="8">
    <location>
        <begin position="444"/>
        <end position="516"/>
    </location>
</feature>
<dbReference type="Gene3D" id="3.30.450.20">
    <property type="entry name" value="PAS domain"/>
    <property type="match status" value="4"/>
</dbReference>
<name>A0ABZ0S5R0_9GAMM</name>
<sequence length="945" mass="105054">MLPSLASLFTALLLGALLPGLWLGARHRQKSHLSSVGRSDAPLWTSSSLIDHLAESVIVLDGEGELRFASPSFQELLGIESPALLGRNLLDFVHPDEQSAVMEVLQWLKDADAEHVERLMPEPLGARPRLYSEQRLFTLAGWCWFGWSYTRLPADKGAASSIIGVGRDIGARKRVEQELRKTESILASVGDPVSLVDTNYVYRYVNTIYERLIGKPRVAIMGHRVSDILGEKVFNNQIKHRLDRCFEGETVTFDDWFELQPGSRSFMSMTYRPYRDDAGKVIGAAVTGRDNSALRRARDQVELALEKFRVVFEHFPLGILLIDALGNIAEANPVAHRLLEHGFNSYLGPYQGPQIEDPAWAFVDANQQPLTTSYLPMVRALRERCLVADEILGCLRADGSLLWLNVTAAPLPGSARAVVVALEDVTLRRSAEAAQQELLAMRESERRFRIMADGVPMILWVADQHGELEFANAVFRQFFGLPAEASGPLGQLWSQVLHREDLHSLQESLRANAHQPSGFEMQCRVRDRDGEWRWMQVSAAPHRASSGEVLGLVGAMQDISARRRAEAELRKSRDQLRERAERLARLTLQLTLTEQQERLRISCLLHDHLQQDMVAVKFQLAKLAANPSLVGQEGLAQAIALIDQAISTGRTLNADLNPPLLHHGSFGAALGWLAERFRARHGLQVHLRVELDLRFEQEQWRILLFESVRELLLNVVKHASVSEAVVTLRLEQGGGVLVRVEDAGCGFGLDDGASDAGMGLGLVAIHERLTLLDGRLTVASGAGLRGTRVALRVPLSKTSQEEVVVPRHLAGVARANRLPNASRTTRSLRILLADDHVMIRQALATLLNAEPDMQVVGEASDGFEAIELVQRLLPDVVIMDFTMPELDGPAATRLIREHWRQVRVIGLSVQEDERWAAEMRDAGAEDAISKAEVSEVLIERLRETV</sequence>
<dbReference type="GO" id="GO:0008233">
    <property type="term" value="F:peptidase activity"/>
    <property type="evidence" value="ECO:0007669"/>
    <property type="project" value="UniProtKB-KW"/>
</dbReference>
<dbReference type="CDD" id="cd16917">
    <property type="entry name" value="HATPase_UhpB-NarQ-NarX-like"/>
    <property type="match status" value="1"/>
</dbReference>
<dbReference type="SMART" id="SM00448">
    <property type="entry name" value="REC"/>
    <property type="match status" value="1"/>
</dbReference>
<dbReference type="Pfam" id="PF00989">
    <property type="entry name" value="PAS"/>
    <property type="match status" value="1"/>
</dbReference>
<evidence type="ECO:0000313" key="11">
    <source>
        <dbReference type="Proteomes" id="UP001432180"/>
    </source>
</evidence>
<evidence type="ECO:0000259" key="6">
    <source>
        <dbReference type="PROSITE" id="PS50109"/>
    </source>
</evidence>
<reference evidence="10 11" key="1">
    <citation type="journal article" date="2023" name="Microorganisms">
        <title>Thiorhodovibrio frisius and Trv. litoralis spp. nov., Two Novel Members from a Clade of Fastidious Purple Sulfur Bacteria That Exhibit Unique Red-Shifted Light-Harvesting Capabilities.</title>
        <authorList>
            <person name="Methner A."/>
            <person name="Kuzyk S.B."/>
            <person name="Petersen J."/>
            <person name="Bauer S."/>
            <person name="Brinkmann H."/>
            <person name="Sichau K."/>
            <person name="Wanner G."/>
            <person name="Wolf J."/>
            <person name="Neumann-Schaal M."/>
            <person name="Henke P."/>
            <person name="Tank M."/>
            <person name="Sproer C."/>
            <person name="Bunk B."/>
            <person name="Overmann J."/>
        </authorList>
    </citation>
    <scope>NUCLEOTIDE SEQUENCE [LARGE SCALE GENOMIC DNA]</scope>
    <source>
        <strain evidence="10 11">DSM 6702</strain>
    </source>
</reference>
<evidence type="ECO:0000259" key="7">
    <source>
        <dbReference type="PROSITE" id="PS50110"/>
    </source>
</evidence>
<evidence type="ECO:0000259" key="8">
    <source>
        <dbReference type="PROSITE" id="PS50112"/>
    </source>
</evidence>
<dbReference type="InterPro" id="IPR011006">
    <property type="entry name" value="CheY-like_superfamily"/>
</dbReference>
<keyword evidence="10" id="KW-0645">Protease</keyword>
<dbReference type="Gene3D" id="3.40.50.2300">
    <property type="match status" value="1"/>
</dbReference>
<dbReference type="SUPFAM" id="SSF55785">
    <property type="entry name" value="PYP-like sensor domain (PAS domain)"/>
    <property type="match status" value="4"/>
</dbReference>
<gene>
    <name evidence="10" type="primary">degU</name>
    <name evidence="10" type="ORF">Thiowin_00768</name>
</gene>
<dbReference type="InterPro" id="IPR003594">
    <property type="entry name" value="HATPase_dom"/>
</dbReference>
<dbReference type="PANTHER" id="PTHR24421">
    <property type="entry name" value="NITRATE/NITRITE SENSOR PROTEIN NARX-RELATED"/>
    <property type="match status" value="1"/>
</dbReference>
<keyword evidence="2" id="KW-0418">Kinase</keyword>
<dbReference type="Pfam" id="PF08448">
    <property type="entry name" value="PAS_4"/>
    <property type="match status" value="2"/>
</dbReference>